<protein>
    <submittedName>
        <fullName evidence="1">Transcriptional regulator</fullName>
    </submittedName>
</protein>
<dbReference type="AlphaFoldDB" id="A0A097EMB6"/>
<dbReference type="NCBIfam" id="TIGR00738">
    <property type="entry name" value="rrf2_super"/>
    <property type="match status" value="1"/>
</dbReference>
<dbReference type="InterPro" id="IPR036388">
    <property type="entry name" value="WH-like_DNA-bd_sf"/>
</dbReference>
<dbReference type="eggNOG" id="COG1959">
    <property type="taxonomic scope" value="Bacteria"/>
</dbReference>
<reference evidence="1 2" key="1">
    <citation type="submission" date="2014-10" db="EMBL/GenBank/DDBJ databases">
        <title>Whole genome sequence of Francisella endociliophora strain FSC1006, isolated from a laboratory culture of the marine ciliate Euplotes raikovi.</title>
        <authorList>
            <person name="Granberg M."/>
            <person name="Backman S."/>
            <person name="Lundmark E."/>
            <person name="Nilsson E."/>
            <person name="Karlsson E."/>
            <person name="Thelaus J."/>
            <person name="Ohrman C."/>
            <person name="Larkeryd A."/>
            <person name="Stenberg P."/>
        </authorList>
    </citation>
    <scope>NUCLEOTIDE SEQUENCE [LARGE SCALE GENOMIC DNA]</scope>
    <source>
        <strain evidence="1 2">FSC1006</strain>
    </source>
</reference>
<proteinExistence type="predicted"/>
<dbReference type="RefSeq" id="WP_040007773.1">
    <property type="nucleotide sequence ID" value="NZ_CP009574.1"/>
</dbReference>
<dbReference type="PANTHER" id="PTHR33221:SF2">
    <property type="entry name" value="TRANSCRIPTIONAL REGULATOR"/>
    <property type="match status" value="1"/>
</dbReference>
<dbReference type="HOGENOM" id="CLU_107144_1_2_6"/>
<dbReference type="KEGG" id="frf:LO80_01130"/>
<dbReference type="Pfam" id="PF02082">
    <property type="entry name" value="Rrf2"/>
    <property type="match status" value="1"/>
</dbReference>
<dbReference type="STRING" id="1547445.LO80_01130"/>
<name>A0A097EMB6_9GAMM</name>
<evidence type="ECO:0000313" key="2">
    <source>
        <dbReference type="Proteomes" id="UP000029672"/>
    </source>
</evidence>
<organism evidence="1 2">
    <name type="scientific">Candidatus Francisella endociliophora</name>
    <dbReference type="NCBI Taxonomy" id="653937"/>
    <lineage>
        <taxon>Bacteria</taxon>
        <taxon>Pseudomonadati</taxon>
        <taxon>Pseudomonadota</taxon>
        <taxon>Gammaproteobacteria</taxon>
        <taxon>Thiotrichales</taxon>
        <taxon>Francisellaceae</taxon>
        <taxon>Francisella</taxon>
    </lineage>
</organism>
<dbReference type="EMBL" id="CP009574">
    <property type="protein sequence ID" value="AIT08712.1"/>
    <property type="molecule type" value="Genomic_DNA"/>
</dbReference>
<dbReference type="InterPro" id="IPR036390">
    <property type="entry name" value="WH_DNA-bd_sf"/>
</dbReference>
<dbReference type="NCBIfam" id="TIGR02944">
    <property type="entry name" value="suf_reg_Xantho"/>
    <property type="match status" value="1"/>
</dbReference>
<sequence>MLKISKLLDYGLLVVVTIAKNNSNPHSAAKVAEATGLNMPTVRKLLNQLSVANVVTSKRGIDGGYTLVCDPKDITVLDIVKAVENDVNLTECCDLQKKCSLANCTVSSYWRVLNKQFLNLLSDTSIYDIVNNSDKS</sequence>
<dbReference type="GO" id="GO:0005829">
    <property type="term" value="C:cytosol"/>
    <property type="evidence" value="ECO:0007669"/>
    <property type="project" value="TreeGrafter"/>
</dbReference>
<dbReference type="SUPFAM" id="SSF46785">
    <property type="entry name" value="Winged helix' DNA-binding domain"/>
    <property type="match status" value="1"/>
</dbReference>
<accession>A0A097EMB6</accession>
<dbReference type="GO" id="GO:0003700">
    <property type="term" value="F:DNA-binding transcription factor activity"/>
    <property type="evidence" value="ECO:0007669"/>
    <property type="project" value="TreeGrafter"/>
</dbReference>
<dbReference type="InterPro" id="IPR014290">
    <property type="entry name" value="SUF_FeS_clus_asmbl_reg"/>
</dbReference>
<dbReference type="Proteomes" id="UP000029672">
    <property type="component" value="Chromosome"/>
</dbReference>
<evidence type="ECO:0000313" key="1">
    <source>
        <dbReference type="EMBL" id="AIT08712.1"/>
    </source>
</evidence>
<dbReference type="PANTHER" id="PTHR33221">
    <property type="entry name" value="WINGED HELIX-TURN-HELIX TRANSCRIPTIONAL REGULATOR, RRF2 FAMILY"/>
    <property type="match status" value="1"/>
</dbReference>
<dbReference type="Gene3D" id="1.10.10.10">
    <property type="entry name" value="Winged helix-like DNA-binding domain superfamily/Winged helix DNA-binding domain"/>
    <property type="match status" value="1"/>
</dbReference>
<dbReference type="OrthoDB" id="9808360at2"/>
<dbReference type="InterPro" id="IPR000944">
    <property type="entry name" value="Tscrpt_reg_Rrf2"/>
</dbReference>
<dbReference type="PROSITE" id="PS51197">
    <property type="entry name" value="HTH_RRF2_2"/>
    <property type="match status" value="1"/>
</dbReference>
<gene>
    <name evidence="1" type="ORF">LO80_01130</name>
</gene>
<keyword evidence="2" id="KW-1185">Reference proteome</keyword>